<accession>A0A9K3HRP9</accession>
<sequence>MFREIILLLDPMRITHLNYQPIRVTCRHIFAGNLCGRGREQNHVNETIHD</sequence>
<evidence type="ECO:0000313" key="2">
    <source>
        <dbReference type="Proteomes" id="UP000215914"/>
    </source>
</evidence>
<comment type="caution">
    <text evidence="1">The sequence shown here is derived from an EMBL/GenBank/DDBJ whole genome shotgun (WGS) entry which is preliminary data.</text>
</comment>
<reference evidence="1" key="1">
    <citation type="journal article" date="2017" name="Nature">
        <title>The sunflower genome provides insights into oil metabolism, flowering and Asterid evolution.</title>
        <authorList>
            <person name="Badouin H."/>
            <person name="Gouzy J."/>
            <person name="Grassa C.J."/>
            <person name="Murat F."/>
            <person name="Staton S.E."/>
            <person name="Cottret L."/>
            <person name="Lelandais-Briere C."/>
            <person name="Owens G.L."/>
            <person name="Carrere S."/>
            <person name="Mayjonade B."/>
            <person name="Legrand L."/>
            <person name="Gill N."/>
            <person name="Kane N.C."/>
            <person name="Bowers J.E."/>
            <person name="Hubner S."/>
            <person name="Bellec A."/>
            <person name="Berard A."/>
            <person name="Berges H."/>
            <person name="Blanchet N."/>
            <person name="Boniface M.C."/>
            <person name="Brunel D."/>
            <person name="Catrice O."/>
            <person name="Chaidir N."/>
            <person name="Claudel C."/>
            <person name="Donnadieu C."/>
            <person name="Faraut T."/>
            <person name="Fievet G."/>
            <person name="Helmstetter N."/>
            <person name="King M."/>
            <person name="Knapp S.J."/>
            <person name="Lai Z."/>
            <person name="Le Paslier M.C."/>
            <person name="Lippi Y."/>
            <person name="Lorenzon L."/>
            <person name="Mandel J.R."/>
            <person name="Marage G."/>
            <person name="Marchand G."/>
            <person name="Marquand E."/>
            <person name="Bret-Mestries E."/>
            <person name="Morien E."/>
            <person name="Nambeesan S."/>
            <person name="Nguyen T."/>
            <person name="Pegot-Espagnet P."/>
            <person name="Pouilly N."/>
            <person name="Raftis F."/>
            <person name="Sallet E."/>
            <person name="Schiex T."/>
            <person name="Thomas J."/>
            <person name="Vandecasteele C."/>
            <person name="Vares D."/>
            <person name="Vear F."/>
            <person name="Vautrin S."/>
            <person name="Crespi M."/>
            <person name="Mangin B."/>
            <person name="Burke J.M."/>
            <person name="Salse J."/>
            <person name="Munos S."/>
            <person name="Vincourt P."/>
            <person name="Rieseberg L.H."/>
            <person name="Langlade N.B."/>
        </authorList>
    </citation>
    <scope>NUCLEOTIDE SEQUENCE</scope>
    <source>
        <tissue evidence="1">Leaves</tissue>
    </source>
</reference>
<gene>
    <name evidence="1" type="ORF">HanXRQr2_Chr11g0503551</name>
</gene>
<dbReference type="Gramene" id="mRNA:HanXRQr2_Chr11g0503551">
    <property type="protein sequence ID" value="CDS:HanXRQr2_Chr11g0503551.1"/>
    <property type="gene ID" value="HanXRQr2_Chr11g0503551"/>
</dbReference>
<protein>
    <submittedName>
        <fullName evidence="1">Uncharacterized protein</fullName>
    </submittedName>
</protein>
<proteinExistence type="predicted"/>
<dbReference type="Proteomes" id="UP000215914">
    <property type="component" value="Unassembled WGS sequence"/>
</dbReference>
<evidence type="ECO:0000313" key="1">
    <source>
        <dbReference type="EMBL" id="KAF5783061.1"/>
    </source>
</evidence>
<keyword evidence="2" id="KW-1185">Reference proteome</keyword>
<dbReference type="EMBL" id="MNCJ02000326">
    <property type="protein sequence ID" value="KAF5783061.1"/>
    <property type="molecule type" value="Genomic_DNA"/>
</dbReference>
<name>A0A9K3HRP9_HELAN</name>
<reference evidence="1" key="2">
    <citation type="submission" date="2020-06" db="EMBL/GenBank/DDBJ databases">
        <title>Helianthus annuus Genome sequencing and assembly Release 2.</title>
        <authorList>
            <person name="Gouzy J."/>
            <person name="Langlade N."/>
            <person name="Munos S."/>
        </authorList>
    </citation>
    <scope>NUCLEOTIDE SEQUENCE</scope>
    <source>
        <tissue evidence="1">Leaves</tissue>
    </source>
</reference>
<dbReference type="AlphaFoldDB" id="A0A9K3HRP9"/>
<organism evidence="1 2">
    <name type="scientific">Helianthus annuus</name>
    <name type="common">Common sunflower</name>
    <dbReference type="NCBI Taxonomy" id="4232"/>
    <lineage>
        <taxon>Eukaryota</taxon>
        <taxon>Viridiplantae</taxon>
        <taxon>Streptophyta</taxon>
        <taxon>Embryophyta</taxon>
        <taxon>Tracheophyta</taxon>
        <taxon>Spermatophyta</taxon>
        <taxon>Magnoliopsida</taxon>
        <taxon>eudicotyledons</taxon>
        <taxon>Gunneridae</taxon>
        <taxon>Pentapetalae</taxon>
        <taxon>asterids</taxon>
        <taxon>campanulids</taxon>
        <taxon>Asterales</taxon>
        <taxon>Asteraceae</taxon>
        <taxon>Asteroideae</taxon>
        <taxon>Heliantheae alliance</taxon>
        <taxon>Heliantheae</taxon>
        <taxon>Helianthus</taxon>
    </lineage>
</organism>